<dbReference type="AlphaFoldDB" id="A0AAW3ZT81"/>
<accession>A0AAW3ZT81</accession>
<keyword evidence="2" id="KW-1185">Reference proteome</keyword>
<dbReference type="InterPro" id="IPR045617">
    <property type="entry name" value="DUF6445"/>
</dbReference>
<dbReference type="EMBL" id="JACYTR010000049">
    <property type="protein sequence ID" value="MBD8527366.1"/>
    <property type="molecule type" value="Genomic_DNA"/>
</dbReference>
<protein>
    <submittedName>
        <fullName evidence="1">Uncharacterized protein</fullName>
    </submittedName>
</protein>
<evidence type="ECO:0000313" key="2">
    <source>
        <dbReference type="Proteomes" id="UP000613768"/>
    </source>
</evidence>
<proteinExistence type="predicted"/>
<comment type="caution">
    <text evidence="1">The sequence shown here is derived from an EMBL/GenBank/DDBJ whole genome shotgun (WGS) entry which is preliminary data.</text>
</comment>
<dbReference type="Pfam" id="PF20043">
    <property type="entry name" value="DUF6445"/>
    <property type="match status" value="1"/>
</dbReference>
<name>A0AAW3ZT81_9GAMM</name>
<dbReference type="RefSeq" id="WP_192030787.1">
    <property type="nucleotide sequence ID" value="NZ_JACYTR010000049.1"/>
</dbReference>
<sequence>MFNPDASIQELPLFDGHVVLVIDNALLAPERWLDWAKQAQAQGLFQHGQNNAYPGVELPMPEQVCSALDAFFVRFGRQRLGARRTLQLYSRLALVTLQPDQLQPRQWLCHRDRLDLPADQCAVASVLYLFQDSSLGGTNFFRPRKPITEVERMVHDSGHLSASEFSARYDIAPGYMNESNSWFERVLNVEPRWNRLLFYRGELFHSSHIPHPELLSADPARGRLCLNGFFSCRRGLRV</sequence>
<reference evidence="1 2" key="1">
    <citation type="submission" date="2020-09" db="EMBL/GenBank/DDBJ databases">
        <title>Pseudoxanthomonas sp. CAU 1598 isolated from sand of Yaerae Beach.</title>
        <authorList>
            <person name="Kim W."/>
        </authorList>
    </citation>
    <scope>NUCLEOTIDE SEQUENCE [LARGE SCALE GENOMIC DNA]</scope>
    <source>
        <strain evidence="1 2">CAU 1598</strain>
    </source>
</reference>
<dbReference type="Proteomes" id="UP000613768">
    <property type="component" value="Unassembled WGS sequence"/>
</dbReference>
<gene>
    <name evidence="1" type="ORF">IFO71_16610</name>
</gene>
<organism evidence="1 2">
    <name type="scientific">Pseudomarimonas arenosa</name>
    <dbReference type="NCBI Taxonomy" id="2774145"/>
    <lineage>
        <taxon>Bacteria</taxon>
        <taxon>Pseudomonadati</taxon>
        <taxon>Pseudomonadota</taxon>
        <taxon>Gammaproteobacteria</taxon>
        <taxon>Lysobacterales</taxon>
        <taxon>Lysobacteraceae</taxon>
        <taxon>Pseudomarimonas</taxon>
    </lineage>
</organism>
<evidence type="ECO:0000313" key="1">
    <source>
        <dbReference type="EMBL" id="MBD8527366.1"/>
    </source>
</evidence>
<dbReference type="Gene3D" id="2.60.120.620">
    <property type="entry name" value="q2cbj1_9rhob like domain"/>
    <property type="match status" value="1"/>
</dbReference>